<evidence type="ECO:0000313" key="2">
    <source>
        <dbReference type="Proteomes" id="UP000644507"/>
    </source>
</evidence>
<dbReference type="InterPro" id="IPR029470">
    <property type="entry name" value="PDDEXK_4"/>
</dbReference>
<dbReference type="RefSeq" id="WP_189569727.1">
    <property type="nucleotide sequence ID" value="NZ_BMXI01000007.1"/>
</dbReference>
<keyword evidence="2" id="KW-1185">Reference proteome</keyword>
<organism evidence="1 2">
    <name type="scientific">Roseibacillus persicicus</name>
    <dbReference type="NCBI Taxonomy" id="454148"/>
    <lineage>
        <taxon>Bacteria</taxon>
        <taxon>Pseudomonadati</taxon>
        <taxon>Verrucomicrobiota</taxon>
        <taxon>Verrucomicrobiia</taxon>
        <taxon>Verrucomicrobiales</taxon>
        <taxon>Verrucomicrobiaceae</taxon>
        <taxon>Roseibacillus</taxon>
    </lineage>
</organism>
<evidence type="ECO:0000313" key="1">
    <source>
        <dbReference type="EMBL" id="GHC52971.1"/>
    </source>
</evidence>
<name>A0A918WJC9_9BACT</name>
<reference evidence="1" key="2">
    <citation type="submission" date="2020-09" db="EMBL/GenBank/DDBJ databases">
        <authorList>
            <person name="Sun Q."/>
            <person name="Kim S."/>
        </authorList>
    </citation>
    <scope>NUCLEOTIDE SEQUENCE</scope>
    <source>
        <strain evidence="1">KCTC 12988</strain>
    </source>
</reference>
<protein>
    <recommendedName>
        <fullName evidence="3">PD-(D/E)XK nuclease superfamily protein</fullName>
    </recommendedName>
</protein>
<evidence type="ECO:0008006" key="3">
    <source>
        <dbReference type="Google" id="ProtNLM"/>
    </source>
</evidence>
<accession>A0A918WJC9</accession>
<reference evidence="1" key="1">
    <citation type="journal article" date="2014" name="Int. J. Syst. Evol. Microbiol.">
        <title>Complete genome sequence of Corynebacterium casei LMG S-19264T (=DSM 44701T), isolated from a smear-ripened cheese.</title>
        <authorList>
            <consortium name="US DOE Joint Genome Institute (JGI-PGF)"/>
            <person name="Walter F."/>
            <person name="Albersmeier A."/>
            <person name="Kalinowski J."/>
            <person name="Ruckert C."/>
        </authorList>
    </citation>
    <scope>NUCLEOTIDE SEQUENCE</scope>
    <source>
        <strain evidence="1">KCTC 12988</strain>
    </source>
</reference>
<sequence>MTSEHAKLTLLLDTLQQHRGGTQETTFLSIGGRGYYENPTSQLLQFFLNPQQEHGFGNLFLECFLASLQPSPKYPLDRFLKGILSVEREVPTSDKKRLDLVLEGDDWLIVIENKIRHHENNPFESYETYVRTRSQHGIAALQVILAPFPGEQRKNWLRVTYQDFLARLETRLETWSDSKNGKWLVFAQDFVKHFQQELYTLPMNDERVRLAESYYPEIEKAEALKREYLAHLEKNFLEWVQELIKENSAKIEHSSLGSGGWGKWITCDRWSRGKLFLARYPAQEERLNIYLGVRLDELSPQEMKEALIEAEGDTLQLMRESSFTTENSLLLSSNYFESLKDVQPKLAGLVAFLDKFGRGLPHQTSP</sequence>
<dbReference type="Pfam" id="PF14281">
    <property type="entry name" value="PDDEXK_4"/>
    <property type="match status" value="1"/>
</dbReference>
<dbReference type="EMBL" id="BMXI01000007">
    <property type="protein sequence ID" value="GHC52971.1"/>
    <property type="molecule type" value="Genomic_DNA"/>
</dbReference>
<gene>
    <name evidence="1" type="ORF">GCM10007100_19220</name>
</gene>
<dbReference type="AlphaFoldDB" id="A0A918WJC9"/>
<comment type="caution">
    <text evidence="1">The sequence shown here is derived from an EMBL/GenBank/DDBJ whole genome shotgun (WGS) entry which is preliminary data.</text>
</comment>
<dbReference type="Proteomes" id="UP000644507">
    <property type="component" value="Unassembled WGS sequence"/>
</dbReference>
<proteinExistence type="predicted"/>